<keyword evidence="3 6" id="KW-0133">Cell shape</keyword>
<dbReference type="GO" id="GO:0016740">
    <property type="term" value="F:transferase activity"/>
    <property type="evidence" value="ECO:0007669"/>
    <property type="project" value="UniProtKB-KW"/>
</dbReference>
<dbReference type="PROSITE" id="PS52029">
    <property type="entry name" value="LD_TPASE"/>
    <property type="match status" value="1"/>
</dbReference>
<evidence type="ECO:0000259" key="7">
    <source>
        <dbReference type="PROSITE" id="PS52029"/>
    </source>
</evidence>
<evidence type="ECO:0000313" key="9">
    <source>
        <dbReference type="Proteomes" id="UP000657006"/>
    </source>
</evidence>
<dbReference type="Proteomes" id="UP000657006">
    <property type="component" value="Unassembled WGS sequence"/>
</dbReference>
<reference evidence="8" key="1">
    <citation type="submission" date="2020-08" db="EMBL/GenBank/DDBJ databases">
        <title>Genome public.</title>
        <authorList>
            <person name="Liu C."/>
            <person name="Sun Q."/>
        </authorList>
    </citation>
    <scope>NUCLEOTIDE SEQUENCE</scope>
    <source>
        <strain evidence="8">NSJ-32</strain>
    </source>
</reference>
<dbReference type="InterPro" id="IPR038063">
    <property type="entry name" value="Transpep_catalytic_dom"/>
</dbReference>
<dbReference type="Gene3D" id="2.40.440.10">
    <property type="entry name" value="L,D-transpeptidase catalytic domain-like"/>
    <property type="match status" value="1"/>
</dbReference>
<feature type="active site" description="Proton donor/acceptor" evidence="6">
    <location>
        <position position="75"/>
    </location>
</feature>
<dbReference type="CDD" id="cd16913">
    <property type="entry name" value="YkuD_like"/>
    <property type="match status" value="1"/>
</dbReference>
<evidence type="ECO:0000313" key="8">
    <source>
        <dbReference type="EMBL" id="MBC8543303.1"/>
    </source>
</evidence>
<evidence type="ECO:0000256" key="5">
    <source>
        <dbReference type="ARBA" id="ARBA00023316"/>
    </source>
</evidence>
<dbReference type="InterPro" id="IPR005490">
    <property type="entry name" value="LD_TPept_cat_dom"/>
</dbReference>
<dbReference type="GO" id="GO:0071972">
    <property type="term" value="F:peptidoglycan L,D-transpeptidase activity"/>
    <property type="evidence" value="ECO:0007669"/>
    <property type="project" value="TreeGrafter"/>
</dbReference>
<dbReference type="GO" id="GO:0018104">
    <property type="term" value="P:peptidoglycan-protein cross-linking"/>
    <property type="evidence" value="ECO:0007669"/>
    <property type="project" value="TreeGrafter"/>
</dbReference>
<dbReference type="AlphaFoldDB" id="A0A926I1B8"/>
<dbReference type="PANTHER" id="PTHR30582">
    <property type="entry name" value="L,D-TRANSPEPTIDASE"/>
    <property type="match status" value="1"/>
</dbReference>
<evidence type="ECO:0000256" key="4">
    <source>
        <dbReference type="ARBA" id="ARBA00022984"/>
    </source>
</evidence>
<dbReference type="GO" id="GO:0005576">
    <property type="term" value="C:extracellular region"/>
    <property type="evidence" value="ECO:0007669"/>
    <property type="project" value="TreeGrafter"/>
</dbReference>
<evidence type="ECO:0000256" key="2">
    <source>
        <dbReference type="ARBA" id="ARBA00022679"/>
    </source>
</evidence>
<sequence length="137" mass="15666">MPSLWVEVLLSDVQEVRIWTNGNLSRVMPCSGGTEESPTIMGTFTLQERGDDFYSPRFQEGARYWIRIHKQYLFHSVPRDEDGNIIKAEEDKIGAPASHGCIRLLDKDAEWLYRMVPDGTMVIIHPAESIFDQSLLP</sequence>
<feature type="active site" description="Nucleophile" evidence="6">
    <location>
        <position position="101"/>
    </location>
</feature>
<evidence type="ECO:0000256" key="3">
    <source>
        <dbReference type="ARBA" id="ARBA00022960"/>
    </source>
</evidence>
<feature type="domain" description="L,D-TPase catalytic" evidence="7">
    <location>
        <begin position="5"/>
        <end position="125"/>
    </location>
</feature>
<keyword evidence="4 6" id="KW-0573">Peptidoglycan synthesis</keyword>
<comment type="caution">
    <text evidence="8">The sequence shown here is derived from an EMBL/GenBank/DDBJ whole genome shotgun (WGS) entry which is preliminary data.</text>
</comment>
<gene>
    <name evidence="8" type="ORF">H8730_07075</name>
</gene>
<evidence type="ECO:0000256" key="6">
    <source>
        <dbReference type="PROSITE-ProRule" id="PRU01373"/>
    </source>
</evidence>
<keyword evidence="2" id="KW-0808">Transferase</keyword>
<organism evidence="8 9">
    <name type="scientific">Bianquea renquensis</name>
    <dbReference type="NCBI Taxonomy" id="2763661"/>
    <lineage>
        <taxon>Bacteria</taxon>
        <taxon>Bacillati</taxon>
        <taxon>Bacillota</taxon>
        <taxon>Clostridia</taxon>
        <taxon>Eubacteriales</taxon>
        <taxon>Bianqueaceae</taxon>
        <taxon>Bianquea</taxon>
    </lineage>
</organism>
<accession>A0A926I1B8</accession>
<name>A0A926I1B8_9FIRM</name>
<dbReference type="GO" id="GO:0008360">
    <property type="term" value="P:regulation of cell shape"/>
    <property type="evidence" value="ECO:0007669"/>
    <property type="project" value="UniProtKB-UniRule"/>
</dbReference>
<dbReference type="PANTHER" id="PTHR30582:SF2">
    <property type="entry name" value="L,D-TRANSPEPTIDASE YCIB-RELATED"/>
    <property type="match status" value="1"/>
</dbReference>
<keyword evidence="9" id="KW-1185">Reference proteome</keyword>
<protein>
    <submittedName>
        <fullName evidence="8">L,D-transpeptidase</fullName>
    </submittedName>
</protein>
<proteinExistence type="predicted"/>
<comment type="pathway">
    <text evidence="1 6">Cell wall biogenesis; peptidoglycan biosynthesis.</text>
</comment>
<dbReference type="Pfam" id="PF03734">
    <property type="entry name" value="YkuD"/>
    <property type="match status" value="1"/>
</dbReference>
<dbReference type="GO" id="GO:0071555">
    <property type="term" value="P:cell wall organization"/>
    <property type="evidence" value="ECO:0007669"/>
    <property type="project" value="UniProtKB-UniRule"/>
</dbReference>
<dbReference type="InterPro" id="IPR050979">
    <property type="entry name" value="LD-transpeptidase"/>
</dbReference>
<dbReference type="EMBL" id="JACRSQ010000008">
    <property type="protein sequence ID" value="MBC8543303.1"/>
    <property type="molecule type" value="Genomic_DNA"/>
</dbReference>
<dbReference type="SUPFAM" id="SSF141523">
    <property type="entry name" value="L,D-transpeptidase catalytic domain-like"/>
    <property type="match status" value="1"/>
</dbReference>
<evidence type="ECO:0000256" key="1">
    <source>
        <dbReference type="ARBA" id="ARBA00004752"/>
    </source>
</evidence>
<keyword evidence="5 6" id="KW-0961">Cell wall biogenesis/degradation</keyword>